<evidence type="ECO:0000256" key="1">
    <source>
        <dbReference type="ARBA" id="ARBA00001946"/>
    </source>
</evidence>
<name>A0ABT6KG71_9CYAN</name>
<dbReference type="EMBL" id="JANQDF010000137">
    <property type="protein sequence ID" value="MDH6106887.1"/>
    <property type="molecule type" value="Genomic_DNA"/>
</dbReference>
<dbReference type="Proteomes" id="UP001159386">
    <property type="component" value="Unassembled WGS sequence"/>
</dbReference>
<evidence type="ECO:0000256" key="4">
    <source>
        <dbReference type="ARBA" id="ARBA00022695"/>
    </source>
</evidence>
<dbReference type="InterPro" id="IPR002934">
    <property type="entry name" value="Polymerase_NTP_transf_dom"/>
</dbReference>
<sequence>MSKAETETVKQLAIALPMNAIQSFCQRWQIAELSVFGSILRDDFNAQSDVDFLYALKPNTRWRLSDLIDAEEELEKMLSRKVDLVGKTTIEQSHNWLRKQNILSSAKVIYEDLESLFI</sequence>
<evidence type="ECO:0000256" key="7">
    <source>
        <dbReference type="ARBA" id="ARBA00022840"/>
    </source>
</evidence>
<keyword evidence="4" id="KW-0548">Nucleotidyltransferase</keyword>
<dbReference type="SUPFAM" id="SSF81301">
    <property type="entry name" value="Nucleotidyltransferase"/>
    <property type="match status" value="1"/>
</dbReference>
<keyword evidence="2" id="KW-1277">Toxin-antitoxin system</keyword>
<keyword evidence="8" id="KW-0460">Magnesium</keyword>
<keyword evidence="6" id="KW-0547">Nucleotide-binding</keyword>
<proteinExistence type="inferred from homology"/>
<dbReference type="RefSeq" id="WP_280801991.1">
    <property type="nucleotide sequence ID" value="NZ_JANQDF010000137.1"/>
</dbReference>
<evidence type="ECO:0000313" key="11">
    <source>
        <dbReference type="EMBL" id="MDH6106887.1"/>
    </source>
</evidence>
<accession>A0ABT6KG71</accession>
<keyword evidence="5" id="KW-0479">Metal-binding</keyword>
<keyword evidence="12" id="KW-1185">Reference proteome</keyword>
<reference evidence="11 12" key="1">
    <citation type="journal article" date="2023" name="J. Phycol.">
        <title>Chrysosporum ovalisporum is synonymous with the true-branching cyanobacterium Umezakia natans (Nostocales/Aphanizomenonaceae).</title>
        <authorList>
            <person name="McGregor G.B."/>
            <person name="Sendall B.C."/>
            <person name="Niiyama Y."/>
            <person name="Tuji A."/>
            <person name="Willis A."/>
        </authorList>
    </citation>
    <scope>NUCLEOTIDE SEQUENCE [LARGE SCALE GENOMIC DNA]</scope>
    <source>
        <strain evidence="11 12">CS-531</strain>
    </source>
</reference>
<dbReference type="InterPro" id="IPR052038">
    <property type="entry name" value="Type-VII_TA_antitoxin"/>
</dbReference>
<evidence type="ECO:0000256" key="5">
    <source>
        <dbReference type="ARBA" id="ARBA00022723"/>
    </source>
</evidence>
<evidence type="ECO:0000259" key="10">
    <source>
        <dbReference type="Pfam" id="PF01909"/>
    </source>
</evidence>
<keyword evidence="3" id="KW-0808">Transferase</keyword>
<gene>
    <name evidence="11" type="ORF">NWP22_13600</name>
</gene>
<protein>
    <submittedName>
        <fullName evidence="11">Nucleotidyltransferase domain-containing protein</fullName>
    </submittedName>
</protein>
<evidence type="ECO:0000313" key="12">
    <source>
        <dbReference type="Proteomes" id="UP001159386"/>
    </source>
</evidence>
<dbReference type="InterPro" id="IPR043519">
    <property type="entry name" value="NT_sf"/>
</dbReference>
<comment type="similarity">
    <text evidence="9">Belongs to the MntA antitoxin family.</text>
</comment>
<dbReference type="PANTHER" id="PTHR33571:SF12">
    <property type="entry name" value="BSL3053 PROTEIN"/>
    <property type="match status" value="1"/>
</dbReference>
<evidence type="ECO:0000256" key="9">
    <source>
        <dbReference type="ARBA" id="ARBA00038276"/>
    </source>
</evidence>
<evidence type="ECO:0000256" key="3">
    <source>
        <dbReference type="ARBA" id="ARBA00022679"/>
    </source>
</evidence>
<dbReference type="PANTHER" id="PTHR33571">
    <property type="entry name" value="SSL8005 PROTEIN"/>
    <property type="match status" value="1"/>
</dbReference>
<organism evidence="11 12">
    <name type="scientific">Anabaenopsis tanganyikae CS-531</name>
    <dbReference type="NCBI Taxonomy" id="2785304"/>
    <lineage>
        <taxon>Bacteria</taxon>
        <taxon>Bacillati</taxon>
        <taxon>Cyanobacteriota</taxon>
        <taxon>Cyanophyceae</taxon>
        <taxon>Nostocales</taxon>
        <taxon>Nodulariaceae</taxon>
        <taxon>Anabaenopsis</taxon>
        <taxon>Anabaenopsis tanganyikae</taxon>
    </lineage>
</organism>
<comment type="cofactor">
    <cofactor evidence="1">
        <name>Mg(2+)</name>
        <dbReference type="ChEBI" id="CHEBI:18420"/>
    </cofactor>
</comment>
<dbReference type="CDD" id="cd05403">
    <property type="entry name" value="NT_KNTase_like"/>
    <property type="match status" value="1"/>
</dbReference>
<feature type="domain" description="Polymerase nucleotidyl transferase" evidence="10">
    <location>
        <begin position="19"/>
        <end position="108"/>
    </location>
</feature>
<comment type="caution">
    <text evidence="11">The sequence shown here is derived from an EMBL/GenBank/DDBJ whole genome shotgun (WGS) entry which is preliminary data.</text>
</comment>
<keyword evidence="7" id="KW-0067">ATP-binding</keyword>
<evidence type="ECO:0000256" key="8">
    <source>
        <dbReference type="ARBA" id="ARBA00022842"/>
    </source>
</evidence>
<dbReference type="Pfam" id="PF01909">
    <property type="entry name" value="NTP_transf_2"/>
    <property type="match status" value="1"/>
</dbReference>
<dbReference type="Gene3D" id="3.30.460.10">
    <property type="entry name" value="Beta Polymerase, domain 2"/>
    <property type="match status" value="1"/>
</dbReference>
<evidence type="ECO:0000256" key="2">
    <source>
        <dbReference type="ARBA" id="ARBA00022649"/>
    </source>
</evidence>
<evidence type="ECO:0000256" key="6">
    <source>
        <dbReference type="ARBA" id="ARBA00022741"/>
    </source>
</evidence>